<protein>
    <submittedName>
        <fullName evidence="3">Uncharacterized protein</fullName>
    </submittedName>
</protein>
<feature type="transmembrane region" description="Helical" evidence="2">
    <location>
        <begin position="58"/>
        <end position="82"/>
    </location>
</feature>
<reference evidence="3" key="1">
    <citation type="submission" date="2014-11" db="EMBL/GenBank/DDBJ databases">
        <authorList>
            <person name="Otto D Thomas"/>
            <person name="Naeem Raeece"/>
        </authorList>
    </citation>
    <scope>NUCLEOTIDE SEQUENCE</scope>
</reference>
<dbReference type="PhylomeDB" id="A0A0G4HV49"/>
<keyword evidence="2" id="KW-1133">Transmembrane helix</keyword>
<keyword evidence="2" id="KW-0812">Transmembrane</keyword>
<feature type="transmembrane region" description="Helical" evidence="2">
    <location>
        <begin position="212"/>
        <end position="233"/>
    </location>
</feature>
<evidence type="ECO:0000256" key="2">
    <source>
        <dbReference type="SAM" id="Phobius"/>
    </source>
</evidence>
<evidence type="ECO:0000256" key="1">
    <source>
        <dbReference type="SAM" id="MobiDB-lite"/>
    </source>
</evidence>
<gene>
    <name evidence="3" type="ORF">Cvel_32050</name>
</gene>
<evidence type="ECO:0000313" key="3">
    <source>
        <dbReference type="EMBL" id="CEM48243.1"/>
    </source>
</evidence>
<feature type="region of interest" description="Disordered" evidence="1">
    <location>
        <begin position="249"/>
        <end position="300"/>
    </location>
</feature>
<feature type="compositionally biased region" description="Basic and acidic residues" evidence="1">
    <location>
        <begin position="252"/>
        <end position="264"/>
    </location>
</feature>
<feature type="transmembrane region" description="Helical" evidence="2">
    <location>
        <begin position="188"/>
        <end position="206"/>
    </location>
</feature>
<dbReference type="EMBL" id="CDMZ01003976">
    <property type="protein sequence ID" value="CEM48243.1"/>
    <property type="molecule type" value="Genomic_DNA"/>
</dbReference>
<organism evidence="3">
    <name type="scientific">Chromera velia CCMP2878</name>
    <dbReference type="NCBI Taxonomy" id="1169474"/>
    <lineage>
        <taxon>Eukaryota</taxon>
        <taxon>Sar</taxon>
        <taxon>Alveolata</taxon>
        <taxon>Colpodellida</taxon>
        <taxon>Chromeraceae</taxon>
        <taxon>Chromera</taxon>
    </lineage>
</organism>
<dbReference type="VEuPathDB" id="CryptoDB:Cvel_32050"/>
<dbReference type="AlphaFoldDB" id="A0A0G4HV49"/>
<feature type="transmembrane region" description="Helical" evidence="2">
    <location>
        <begin position="156"/>
        <end position="176"/>
    </location>
</feature>
<feature type="transmembrane region" description="Helical" evidence="2">
    <location>
        <begin position="12"/>
        <end position="37"/>
    </location>
</feature>
<keyword evidence="2" id="KW-0472">Membrane</keyword>
<feature type="compositionally biased region" description="Polar residues" evidence="1">
    <location>
        <begin position="266"/>
        <end position="294"/>
    </location>
</feature>
<sequence length="300" mass="34090">MEIFSFLRYYCVWQYFSITDTAVYALSCLLISAVILGGRHFFRKVWRPDCGAIVKADAYIVSILTSVVMCTVGTIVMAQVFGQMKGITDLGTIRRLMEEEPFLGRALCLYFLAHCHMDLILGNIFYPAYLDIIIAYVHHAIYTFTILELLCRRNTFLFGLFAIDELPNIMLALGTIHKPFRTDLSFEIVWYVFRIFYHTIVMIYMACLGPGVTGKFPLLISFLALLTHIEWIWRKTVRRLASLGLIKPPKSKQSEQEKEKEKQQTKRPTLDTQGAATVAPQSEGGTSPTASSPSRSKKDS</sequence>
<proteinExistence type="predicted"/>
<accession>A0A0G4HV49</accession>
<feature type="transmembrane region" description="Helical" evidence="2">
    <location>
        <begin position="128"/>
        <end position="150"/>
    </location>
</feature>
<name>A0A0G4HV49_9ALVE</name>